<feature type="region of interest" description="Disordered" evidence="7">
    <location>
        <begin position="1"/>
        <end position="37"/>
    </location>
</feature>
<evidence type="ECO:0000256" key="6">
    <source>
        <dbReference type="ARBA" id="ARBA00023136"/>
    </source>
</evidence>
<organism evidence="10 11">
    <name type="scientific">Actinomycetospora aeridis</name>
    <dbReference type="NCBI Taxonomy" id="3129231"/>
    <lineage>
        <taxon>Bacteria</taxon>
        <taxon>Bacillati</taxon>
        <taxon>Actinomycetota</taxon>
        <taxon>Actinomycetes</taxon>
        <taxon>Pseudonocardiales</taxon>
        <taxon>Pseudonocardiaceae</taxon>
        <taxon>Actinomycetospora</taxon>
    </lineage>
</organism>
<comment type="subcellular location">
    <subcellularLocation>
        <location evidence="1">Membrane</location>
        <topology evidence="1">Multi-pass membrane protein</topology>
    </subcellularLocation>
</comment>
<dbReference type="EC" id="2.7.8.-" evidence="10"/>
<keyword evidence="11" id="KW-1185">Reference proteome</keyword>
<comment type="caution">
    <text evidence="10">The sequence shown here is derived from an EMBL/GenBank/DDBJ whole genome shotgun (WGS) entry which is preliminary data.</text>
</comment>
<accession>A0ABU8N7R8</accession>
<evidence type="ECO:0000256" key="7">
    <source>
        <dbReference type="SAM" id="MobiDB-lite"/>
    </source>
</evidence>
<evidence type="ECO:0000256" key="5">
    <source>
        <dbReference type="ARBA" id="ARBA00022989"/>
    </source>
</evidence>
<dbReference type="PANTHER" id="PTHR30576">
    <property type="entry name" value="COLANIC BIOSYNTHESIS UDP-GLUCOSE LIPID CARRIER TRANSFERASE"/>
    <property type="match status" value="1"/>
</dbReference>
<dbReference type="Pfam" id="PF02397">
    <property type="entry name" value="Bac_transf"/>
    <property type="match status" value="1"/>
</dbReference>
<dbReference type="Pfam" id="PF13727">
    <property type="entry name" value="CoA_binding_3"/>
    <property type="match status" value="1"/>
</dbReference>
<feature type="transmembrane region" description="Helical" evidence="8">
    <location>
        <begin position="114"/>
        <end position="132"/>
    </location>
</feature>
<feature type="transmembrane region" description="Helical" evidence="8">
    <location>
        <begin position="144"/>
        <end position="162"/>
    </location>
</feature>
<dbReference type="Gene3D" id="3.40.50.720">
    <property type="entry name" value="NAD(P)-binding Rossmann-like Domain"/>
    <property type="match status" value="1"/>
</dbReference>
<proteinExistence type="inferred from homology"/>
<evidence type="ECO:0000313" key="11">
    <source>
        <dbReference type="Proteomes" id="UP001370100"/>
    </source>
</evidence>
<dbReference type="RefSeq" id="WP_337714475.1">
    <property type="nucleotide sequence ID" value="NZ_JBBEGL010000004.1"/>
</dbReference>
<dbReference type="InterPro" id="IPR017475">
    <property type="entry name" value="EPS_sugar_tfrase"/>
</dbReference>
<gene>
    <name evidence="10" type="ORF">WCD41_16100</name>
</gene>
<name>A0ABU8N7R8_9PSEU</name>
<evidence type="ECO:0000313" key="10">
    <source>
        <dbReference type="EMBL" id="MEJ2887984.1"/>
    </source>
</evidence>
<evidence type="ECO:0000256" key="3">
    <source>
        <dbReference type="ARBA" id="ARBA00022679"/>
    </source>
</evidence>
<dbReference type="PANTHER" id="PTHR30576:SF0">
    <property type="entry name" value="UNDECAPRENYL-PHOSPHATE N-ACETYLGALACTOSAMINYL 1-PHOSPHATE TRANSFERASE-RELATED"/>
    <property type="match status" value="1"/>
</dbReference>
<protein>
    <submittedName>
        <fullName evidence="10">Sugar transferase</fullName>
        <ecNumber evidence="10">2.7.8.-</ecNumber>
    </submittedName>
</protein>
<reference evidence="10 11" key="1">
    <citation type="submission" date="2024-03" db="EMBL/GenBank/DDBJ databases">
        <title>Actinomycetospora sp. OC33-EN06, a novel actinomycete isolated from wild orchid (Aerides multiflora).</title>
        <authorList>
            <person name="Suriyachadkun C."/>
        </authorList>
    </citation>
    <scope>NUCLEOTIDE SEQUENCE [LARGE SCALE GENOMIC DNA]</scope>
    <source>
        <strain evidence="10 11">OC33-EN06</strain>
    </source>
</reference>
<keyword evidence="4 8" id="KW-0812">Transmembrane</keyword>
<evidence type="ECO:0000256" key="4">
    <source>
        <dbReference type="ARBA" id="ARBA00022692"/>
    </source>
</evidence>
<keyword evidence="3 10" id="KW-0808">Transferase</keyword>
<evidence type="ECO:0000256" key="2">
    <source>
        <dbReference type="ARBA" id="ARBA00006464"/>
    </source>
</evidence>
<feature type="transmembrane region" description="Helical" evidence="8">
    <location>
        <begin position="59"/>
        <end position="78"/>
    </location>
</feature>
<comment type="similarity">
    <text evidence="2">Belongs to the bacterial sugar transferase family.</text>
</comment>
<keyword evidence="6 8" id="KW-0472">Membrane</keyword>
<feature type="domain" description="Bacterial sugar transferase" evidence="9">
    <location>
        <begin position="308"/>
        <end position="490"/>
    </location>
</feature>
<dbReference type="GO" id="GO:0016740">
    <property type="term" value="F:transferase activity"/>
    <property type="evidence" value="ECO:0007669"/>
    <property type="project" value="UniProtKB-KW"/>
</dbReference>
<sequence length="495" mass="53689">MATTGTTDRPQPADAPAASRLPAPTKPSTPRSAARYDAPVAPRPARSLLGFRSAVSWQAWMLVLPVDAVLLLAPVVWLPQYAKAVLAMTVIALVLLSGGGRYRARLHLSVLDELPMVIGRLLVAAALVASVFALRHDGQGVETFLLIVLPGLGLVVLGRMATTRFILAARKRGVVAHRTLVVGGGPLAADVIELLQRHPRYGLAVAGFLDDGRRPVAADIAPHVGALADLERIVVENGIDVVLVAGGEFDEAELLDRVRSPECAGCDLLVVPRLPAFVTQTTTGDHIGSVPVMRIRTPPLDGVSWSLKRVFDVGVSAAALLLLAPVMGLIALAVRLEGGPGVIFRQQRVGRDGRQFECLKFRSMRPADESESATQWSIADDDRVGRVGRLLRRTSLDELPQLWNILRGDMTLVGPRPERPHFVEKFSLELPRYGHRHRVPSGLTGLAQVSGLRGADTPISDRARFDNFYIENWSLWLDAKVLLRTISEVLFARGR</sequence>
<keyword evidence="5 8" id="KW-1133">Transmembrane helix</keyword>
<dbReference type="InterPro" id="IPR003362">
    <property type="entry name" value="Bact_transf"/>
</dbReference>
<evidence type="ECO:0000256" key="8">
    <source>
        <dbReference type="SAM" id="Phobius"/>
    </source>
</evidence>
<feature type="transmembrane region" description="Helical" evidence="8">
    <location>
        <begin position="84"/>
        <end position="102"/>
    </location>
</feature>
<dbReference type="EMBL" id="JBBEGL010000004">
    <property type="protein sequence ID" value="MEJ2887984.1"/>
    <property type="molecule type" value="Genomic_DNA"/>
</dbReference>
<dbReference type="NCBIfam" id="TIGR03025">
    <property type="entry name" value="EPS_sugtrans"/>
    <property type="match status" value="1"/>
</dbReference>
<evidence type="ECO:0000259" key="9">
    <source>
        <dbReference type="Pfam" id="PF02397"/>
    </source>
</evidence>
<evidence type="ECO:0000256" key="1">
    <source>
        <dbReference type="ARBA" id="ARBA00004141"/>
    </source>
</evidence>
<dbReference type="Proteomes" id="UP001370100">
    <property type="component" value="Unassembled WGS sequence"/>
</dbReference>